<dbReference type="InterPro" id="IPR036291">
    <property type="entry name" value="NAD(P)-bd_dom_sf"/>
</dbReference>
<dbReference type="Pfam" id="PF04321">
    <property type="entry name" value="RmlD_sub_bind"/>
    <property type="match status" value="1"/>
</dbReference>
<comment type="catalytic activity">
    <reaction evidence="5 6">
        <text>dTDP-beta-L-rhamnose + NADP(+) = dTDP-4-dehydro-beta-L-rhamnose + NADPH + H(+)</text>
        <dbReference type="Rhea" id="RHEA:21796"/>
        <dbReference type="ChEBI" id="CHEBI:15378"/>
        <dbReference type="ChEBI" id="CHEBI:57510"/>
        <dbReference type="ChEBI" id="CHEBI:57783"/>
        <dbReference type="ChEBI" id="CHEBI:58349"/>
        <dbReference type="ChEBI" id="CHEBI:62830"/>
        <dbReference type="EC" id="1.1.1.133"/>
    </reaction>
</comment>
<evidence type="ECO:0000313" key="8">
    <source>
        <dbReference type="EMBL" id="MTU42732.1"/>
    </source>
</evidence>
<dbReference type="PANTHER" id="PTHR10491:SF4">
    <property type="entry name" value="METHIONINE ADENOSYLTRANSFERASE 2 SUBUNIT BETA"/>
    <property type="match status" value="1"/>
</dbReference>
<name>A0A6I3SA20_9BURK</name>
<organism evidence="8 9">
    <name type="scientific">Parasutterella excrementihominis</name>
    <dbReference type="NCBI Taxonomy" id="487175"/>
    <lineage>
        <taxon>Bacteria</taxon>
        <taxon>Pseudomonadati</taxon>
        <taxon>Pseudomonadota</taxon>
        <taxon>Betaproteobacteria</taxon>
        <taxon>Burkholderiales</taxon>
        <taxon>Sutterellaceae</taxon>
        <taxon>Parasutterella</taxon>
    </lineage>
</organism>
<dbReference type="AlphaFoldDB" id="A0A6I3SA20"/>
<proteinExistence type="inferred from homology"/>
<dbReference type="EMBL" id="WNCL01000007">
    <property type="protein sequence ID" value="MTU42732.1"/>
    <property type="molecule type" value="Genomic_DNA"/>
</dbReference>
<evidence type="ECO:0000259" key="7">
    <source>
        <dbReference type="Pfam" id="PF04321"/>
    </source>
</evidence>
<dbReference type="GO" id="GO:0019305">
    <property type="term" value="P:dTDP-rhamnose biosynthetic process"/>
    <property type="evidence" value="ECO:0007669"/>
    <property type="project" value="UniProtKB-UniPathway"/>
</dbReference>
<dbReference type="NCBIfam" id="TIGR01214">
    <property type="entry name" value="rmlD"/>
    <property type="match status" value="1"/>
</dbReference>
<gene>
    <name evidence="8" type="primary">rfbD</name>
    <name evidence="8" type="ORF">GMD42_03650</name>
</gene>
<dbReference type="EC" id="1.1.1.133" evidence="3 6"/>
<sequence>MKIWITGASGMLGTELASKLSSHDLLLTGRSDLDISNENAVLNFCKQNKPDTVINSAAFTNVDACETEKDLAWMVNAWGCRNLALACSTVGSRLISISTDYVFEGDSSRPYHEFDVANGGKTVYGQTKFAGEQFIRQLCPNHLIVRIAWLYGSNGKNFVDTMLSLAEKNLSEIKVVNDQIGNPTSTSAVTYLIKDLLRTDYKGVVHGTCEGSATWYDFAKTIFELSGLHQKVVPCTSKEFVRPAPRPSNSRLEKRVIQMLGLAPMPEWKEELAKYLKTSI</sequence>
<comment type="similarity">
    <text evidence="2 6">Belongs to the dTDP-4-dehydrorhamnose reductase family.</text>
</comment>
<evidence type="ECO:0000256" key="2">
    <source>
        <dbReference type="ARBA" id="ARBA00010944"/>
    </source>
</evidence>
<evidence type="ECO:0000256" key="1">
    <source>
        <dbReference type="ARBA" id="ARBA00004781"/>
    </source>
</evidence>
<evidence type="ECO:0000256" key="4">
    <source>
        <dbReference type="ARBA" id="ARBA00017099"/>
    </source>
</evidence>
<dbReference type="Gene3D" id="3.90.25.10">
    <property type="entry name" value="UDP-galactose 4-epimerase, domain 1"/>
    <property type="match status" value="1"/>
</dbReference>
<comment type="function">
    <text evidence="6">Catalyzes the reduction of dTDP-6-deoxy-L-lyxo-4-hexulose to yield dTDP-L-rhamnose.</text>
</comment>
<dbReference type="InterPro" id="IPR029903">
    <property type="entry name" value="RmlD-like-bd"/>
</dbReference>
<dbReference type="SUPFAM" id="SSF51735">
    <property type="entry name" value="NAD(P)-binding Rossmann-fold domains"/>
    <property type="match status" value="1"/>
</dbReference>
<protein>
    <recommendedName>
        <fullName evidence="4 6">dTDP-4-dehydrorhamnose reductase</fullName>
        <ecNumber evidence="3 6">1.1.1.133</ecNumber>
    </recommendedName>
</protein>
<dbReference type="RefSeq" id="WP_149879761.1">
    <property type="nucleotide sequence ID" value="NZ_CANTID010000047.1"/>
</dbReference>
<dbReference type="GO" id="GO:0008831">
    <property type="term" value="F:dTDP-4-dehydrorhamnose reductase activity"/>
    <property type="evidence" value="ECO:0007669"/>
    <property type="project" value="UniProtKB-EC"/>
</dbReference>
<evidence type="ECO:0000256" key="5">
    <source>
        <dbReference type="ARBA" id="ARBA00048200"/>
    </source>
</evidence>
<dbReference type="PANTHER" id="PTHR10491">
    <property type="entry name" value="DTDP-4-DEHYDRORHAMNOSE REDUCTASE"/>
    <property type="match status" value="1"/>
</dbReference>
<dbReference type="CDD" id="cd05254">
    <property type="entry name" value="dTDP_HR_like_SDR_e"/>
    <property type="match status" value="1"/>
</dbReference>
<reference evidence="8 9" key="1">
    <citation type="journal article" date="2019" name="Nat. Med.">
        <title>A library of human gut bacterial isolates paired with longitudinal multiomics data enables mechanistic microbiome research.</title>
        <authorList>
            <person name="Poyet M."/>
            <person name="Groussin M."/>
            <person name="Gibbons S.M."/>
            <person name="Avila-Pacheco J."/>
            <person name="Jiang X."/>
            <person name="Kearney S.M."/>
            <person name="Perrotta A.R."/>
            <person name="Berdy B."/>
            <person name="Zhao S."/>
            <person name="Lieberman T.D."/>
            <person name="Swanson P.K."/>
            <person name="Smith M."/>
            <person name="Roesemann S."/>
            <person name="Alexander J.E."/>
            <person name="Rich S.A."/>
            <person name="Livny J."/>
            <person name="Vlamakis H."/>
            <person name="Clish C."/>
            <person name="Bullock K."/>
            <person name="Deik A."/>
            <person name="Scott J."/>
            <person name="Pierce K.A."/>
            <person name="Xavier R.J."/>
            <person name="Alm E.J."/>
        </authorList>
    </citation>
    <scope>NUCLEOTIDE SEQUENCE [LARGE SCALE GENOMIC DNA]</scope>
    <source>
        <strain evidence="8 9">BIOML-A2</strain>
    </source>
</reference>
<keyword evidence="6 8" id="KW-0560">Oxidoreductase</keyword>
<evidence type="ECO:0000313" key="9">
    <source>
        <dbReference type="Proteomes" id="UP000462362"/>
    </source>
</evidence>
<evidence type="ECO:0000256" key="3">
    <source>
        <dbReference type="ARBA" id="ARBA00012929"/>
    </source>
</evidence>
<accession>A0A6I3SA20</accession>
<comment type="caution">
    <text evidence="8">The sequence shown here is derived from an EMBL/GenBank/DDBJ whole genome shotgun (WGS) entry which is preliminary data.</text>
</comment>
<dbReference type="InterPro" id="IPR005913">
    <property type="entry name" value="dTDP_dehydrorham_reduct"/>
</dbReference>
<evidence type="ECO:0000256" key="6">
    <source>
        <dbReference type="RuleBase" id="RU364082"/>
    </source>
</evidence>
<dbReference type="Proteomes" id="UP000462362">
    <property type="component" value="Unassembled WGS sequence"/>
</dbReference>
<keyword evidence="6" id="KW-0521">NADP</keyword>
<dbReference type="GO" id="GO:0005829">
    <property type="term" value="C:cytosol"/>
    <property type="evidence" value="ECO:0007669"/>
    <property type="project" value="TreeGrafter"/>
</dbReference>
<dbReference type="Gene3D" id="3.40.50.720">
    <property type="entry name" value="NAD(P)-binding Rossmann-like Domain"/>
    <property type="match status" value="1"/>
</dbReference>
<feature type="domain" description="RmlD-like substrate binding" evidence="7">
    <location>
        <begin position="1"/>
        <end position="278"/>
    </location>
</feature>
<comment type="cofactor">
    <cofactor evidence="6">
        <name>Mg(2+)</name>
        <dbReference type="ChEBI" id="CHEBI:18420"/>
    </cofactor>
    <text evidence="6">Binds 1 Mg(2+) ion per monomer.</text>
</comment>
<comment type="pathway">
    <text evidence="1 6">Carbohydrate biosynthesis; dTDP-L-rhamnose biosynthesis.</text>
</comment>
<dbReference type="UniPathway" id="UPA00124"/>